<dbReference type="GeneID" id="95626161"/>
<dbReference type="OrthoDB" id="4247025at2"/>
<evidence type="ECO:0000313" key="1">
    <source>
        <dbReference type="EMBL" id="GCD39655.1"/>
    </source>
</evidence>
<name>A0A7U9Q2M9_9ACTN</name>
<comment type="caution">
    <text evidence="1">The sequence shown here is derived from an EMBL/GenBank/DDBJ whole genome shotgun (WGS) entry which is preliminary data.</text>
</comment>
<organism evidence="1 2">
    <name type="scientific">Streptomyces chrestomyceticus JCM 4735</name>
    <dbReference type="NCBI Taxonomy" id="1306181"/>
    <lineage>
        <taxon>Bacteria</taxon>
        <taxon>Bacillati</taxon>
        <taxon>Actinomycetota</taxon>
        <taxon>Actinomycetes</taxon>
        <taxon>Kitasatosporales</taxon>
        <taxon>Streptomycetaceae</taxon>
        <taxon>Streptomyces</taxon>
    </lineage>
</organism>
<dbReference type="AlphaFoldDB" id="A0A7U9Q2M9"/>
<sequence>MATIQVLLDESGAILGTTQGPDSASGESAPAQVGLVAGPGQQVVEVEVADAVLEGAPAELHTYLRTNLLG</sequence>
<dbReference type="EMBL" id="BHZC01000001">
    <property type="protein sequence ID" value="GCD39655.1"/>
    <property type="molecule type" value="Genomic_DNA"/>
</dbReference>
<accession>A0A7U9Q2M9</accession>
<dbReference type="Proteomes" id="UP000287830">
    <property type="component" value="Unassembled WGS sequence"/>
</dbReference>
<evidence type="ECO:0000313" key="2">
    <source>
        <dbReference type="Proteomes" id="UP000287830"/>
    </source>
</evidence>
<protein>
    <submittedName>
        <fullName evidence="1">Uncharacterized protein</fullName>
    </submittedName>
</protein>
<dbReference type="RefSeq" id="WP_125048525.1">
    <property type="nucleotide sequence ID" value="NZ_BHZC01000001.1"/>
</dbReference>
<reference evidence="1 2" key="1">
    <citation type="submission" date="2018-11" db="EMBL/GenBank/DDBJ databases">
        <title>Whole genome sequence of Streptomyces chrestomyceticus NBRC 13444(T).</title>
        <authorList>
            <person name="Komaki H."/>
            <person name="Tamura T."/>
        </authorList>
    </citation>
    <scope>NUCLEOTIDE SEQUENCE [LARGE SCALE GENOMIC DNA]</scope>
    <source>
        <strain evidence="1 2">NBRC 13444</strain>
    </source>
</reference>
<proteinExistence type="predicted"/>
<gene>
    <name evidence="1" type="ORF">OEIGOIKO_07511</name>
</gene>